<proteinExistence type="predicted"/>
<organism evidence="1 2">
    <name type="scientific">Diplodia intermedia</name>
    <dbReference type="NCBI Taxonomy" id="856260"/>
    <lineage>
        <taxon>Eukaryota</taxon>
        <taxon>Fungi</taxon>
        <taxon>Dikarya</taxon>
        <taxon>Ascomycota</taxon>
        <taxon>Pezizomycotina</taxon>
        <taxon>Dothideomycetes</taxon>
        <taxon>Dothideomycetes incertae sedis</taxon>
        <taxon>Botryosphaeriales</taxon>
        <taxon>Botryosphaeriaceae</taxon>
        <taxon>Diplodia</taxon>
    </lineage>
</organism>
<sequence length="127" mass="13932">MTVAKLNEADLNTMTLRNARLIKQLGRDSRNIPYRLILESPSRCDPLLPKVNTSGGGGVNSGEMMVVVGESPSNLRFRQLGILEALYSAGDRWADTGSIVVVLSADEGVVSDDWIIYDLYPGHSLRR</sequence>
<dbReference type="EMBL" id="JAKEKT020000039">
    <property type="protein sequence ID" value="KAL1641472.1"/>
    <property type="molecule type" value="Genomic_DNA"/>
</dbReference>
<reference evidence="1 2" key="1">
    <citation type="journal article" date="2023" name="Plant Dis.">
        <title>First Report of Diplodia intermedia Causing Canker and Dieback Diseases on Apple Trees in Canada.</title>
        <authorList>
            <person name="Ellouze W."/>
            <person name="Ilyukhin E."/>
            <person name="Sulman M."/>
            <person name="Ali S."/>
        </authorList>
    </citation>
    <scope>NUCLEOTIDE SEQUENCE [LARGE SCALE GENOMIC DNA]</scope>
    <source>
        <strain evidence="1 2">M45-28</strain>
    </source>
</reference>
<accession>A0ABR3TP32</accession>
<evidence type="ECO:0000313" key="1">
    <source>
        <dbReference type="EMBL" id="KAL1641472.1"/>
    </source>
</evidence>
<keyword evidence="2" id="KW-1185">Reference proteome</keyword>
<dbReference type="Proteomes" id="UP001521184">
    <property type="component" value="Unassembled WGS sequence"/>
</dbReference>
<comment type="caution">
    <text evidence="1">The sequence shown here is derived from an EMBL/GenBank/DDBJ whole genome shotgun (WGS) entry which is preliminary data.</text>
</comment>
<gene>
    <name evidence="1" type="ORF">SLS58_005977</name>
</gene>
<name>A0ABR3TP32_9PEZI</name>
<protein>
    <submittedName>
        <fullName evidence="1">Uncharacterized protein</fullName>
    </submittedName>
</protein>
<evidence type="ECO:0000313" key="2">
    <source>
        <dbReference type="Proteomes" id="UP001521184"/>
    </source>
</evidence>